<feature type="region of interest" description="Disordered" evidence="2">
    <location>
        <begin position="170"/>
        <end position="192"/>
    </location>
</feature>
<name>W7TK79_9STRA</name>
<evidence type="ECO:0000256" key="1">
    <source>
        <dbReference type="ARBA" id="ARBA00008601"/>
    </source>
</evidence>
<dbReference type="PANTHER" id="PTHR45848">
    <property type="entry name" value="DUAL SPECIFICITY PROTEIN PHOSPHATASE 12 FAMILY MEMBER"/>
    <property type="match status" value="1"/>
</dbReference>
<sequence>MTERQDSIVDPTKSTCFTCRLCRSALFSDKDLEPHATGAQRINRRKVGRSVDDSAAHIQACTSYFLNEAAMESLEWVRAALQAHDEAIASNSAVQTSSESIEGKLVCPNARCAARLGSFNWSGTQCSCGSWVVPAVQVVGSKVDRKGTEETEGLMVVDFGAQVRKNLEVPQQQENCAEKDKTREGSEEATRS</sequence>
<dbReference type="Proteomes" id="UP000019335">
    <property type="component" value="Chromosome 6"/>
</dbReference>
<evidence type="ECO:0000313" key="3">
    <source>
        <dbReference type="EMBL" id="EWM27465.1"/>
    </source>
</evidence>
<accession>W7TK79</accession>
<gene>
    <name evidence="3" type="ORF">Naga_100257g9</name>
</gene>
<protein>
    <submittedName>
        <fullName evidence="3">Dual specificity protein phosphatase 12</fullName>
    </submittedName>
</protein>
<dbReference type="EMBL" id="AZIL01000437">
    <property type="protein sequence ID" value="EWM27465.1"/>
    <property type="molecule type" value="Genomic_DNA"/>
</dbReference>
<feature type="compositionally biased region" description="Basic and acidic residues" evidence="2">
    <location>
        <begin position="176"/>
        <end position="192"/>
    </location>
</feature>
<keyword evidence="4" id="KW-1185">Reference proteome</keyword>
<evidence type="ECO:0000256" key="2">
    <source>
        <dbReference type="SAM" id="MobiDB-lite"/>
    </source>
</evidence>
<comment type="similarity">
    <text evidence="1">Belongs to the protein-tyrosine phosphatase family. Non-receptor class dual specificity subfamily.</text>
</comment>
<proteinExistence type="inferred from homology"/>
<comment type="caution">
    <text evidence="3">The sequence shown here is derived from an EMBL/GenBank/DDBJ whole genome shotgun (WGS) entry which is preliminary data.</text>
</comment>
<dbReference type="OrthoDB" id="2017893at2759"/>
<dbReference type="AlphaFoldDB" id="W7TK79"/>
<organism evidence="3 4">
    <name type="scientific">Nannochloropsis gaditana</name>
    <dbReference type="NCBI Taxonomy" id="72520"/>
    <lineage>
        <taxon>Eukaryota</taxon>
        <taxon>Sar</taxon>
        <taxon>Stramenopiles</taxon>
        <taxon>Ochrophyta</taxon>
        <taxon>Eustigmatophyceae</taxon>
        <taxon>Eustigmatales</taxon>
        <taxon>Monodopsidaceae</taxon>
        <taxon>Nannochloropsis</taxon>
    </lineage>
</organism>
<evidence type="ECO:0000313" key="4">
    <source>
        <dbReference type="Proteomes" id="UP000019335"/>
    </source>
</evidence>
<reference evidence="3 4" key="1">
    <citation type="journal article" date="2014" name="Mol. Plant">
        <title>Chromosome Scale Genome Assembly and Transcriptome Profiling of Nannochloropsis gaditana in Nitrogen Depletion.</title>
        <authorList>
            <person name="Corteggiani Carpinelli E."/>
            <person name="Telatin A."/>
            <person name="Vitulo N."/>
            <person name="Forcato C."/>
            <person name="D'Angelo M."/>
            <person name="Schiavon R."/>
            <person name="Vezzi A."/>
            <person name="Giacometti G.M."/>
            <person name="Morosinotto T."/>
            <person name="Valle G."/>
        </authorList>
    </citation>
    <scope>NUCLEOTIDE SEQUENCE [LARGE SCALE GENOMIC DNA]</scope>
    <source>
        <strain evidence="3 4">B-31</strain>
    </source>
</reference>